<gene>
    <name evidence="3" type="ORF">GALMADRAFT_916840</name>
</gene>
<reference evidence="4" key="1">
    <citation type="journal article" date="2014" name="Proc. Natl. Acad. Sci. U.S.A.">
        <title>Extensive sampling of basidiomycete genomes demonstrates inadequacy of the white-rot/brown-rot paradigm for wood decay fungi.</title>
        <authorList>
            <person name="Riley R."/>
            <person name="Salamov A.A."/>
            <person name="Brown D.W."/>
            <person name="Nagy L.G."/>
            <person name="Floudas D."/>
            <person name="Held B.W."/>
            <person name="Levasseur A."/>
            <person name="Lombard V."/>
            <person name="Morin E."/>
            <person name="Otillar R."/>
            <person name="Lindquist E.A."/>
            <person name="Sun H."/>
            <person name="LaButti K.M."/>
            <person name="Schmutz J."/>
            <person name="Jabbour D."/>
            <person name="Luo H."/>
            <person name="Baker S.E."/>
            <person name="Pisabarro A.G."/>
            <person name="Walton J.D."/>
            <person name="Blanchette R.A."/>
            <person name="Henrissat B."/>
            <person name="Martin F."/>
            <person name="Cullen D."/>
            <person name="Hibbett D.S."/>
            <person name="Grigoriev I.V."/>
        </authorList>
    </citation>
    <scope>NUCLEOTIDE SEQUENCE [LARGE SCALE GENOMIC DNA]</scope>
    <source>
        <strain evidence="4">CBS 339.88</strain>
    </source>
</reference>
<accession>A0A067SHV9</accession>
<name>A0A067SHV9_GALM3</name>
<dbReference type="EMBL" id="KL142401">
    <property type="protein sequence ID" value="KDR69602.1"/>
    <property type="molecule type" value="Genomic_DNA"/>
</dbReference>
<proteinExistence type="predicted"/>
<feature type="signal peptide" evidence="2">
    <location>
        <begin position="1"/>
        <end position="24"/>
    </location>
</feature>
<evidence type="ECO:0008006" key="5">
    <source>
        <dbReference type="Google" id="ProtNLM"/>
    </source>
</evidence>
<dbReference type="AlphaFoldDB" id="A0A067SHV9"/>
<dbReference type="HOGENOM" id="CLU_1777591_0_0_1"/>
<sequence>MVRDWGWRWRWWIIMLVSRQSVHGPGCAVNFFPPSCQCTLLSPLLPYPFSLSPSSSFAPTSLLLPSLVTHVLLLSSPSRPSRQCPFSFFPSVPLPPRPEPKSELESTARPTTPRRTRSRQRGYAYMPIFNTNTQAPVAVRVARSRR</sequence>
<keyword evidence="2" id="KW-0732">Signal</keyword>
<keyword evidence="4" id="KW-1185">Reference proteome</keyword>
<dbReference type="Proteomes" id="UP000027222">
    <property type="component" value="Unassembled WGS sequence"/>
</dbReference>
<evidence type="ECO:0000256" key="1">
    <source>
        <dbReference type="SAM" id="MobiDB-lite"/>
    </source>
</evidence>
<feature type="chain" id="PRO_5001648410" description="Secreted protein" evidence="2">
    <location>
        <begin position="25"/>
        <end position="146"/>
    </location>
</feature>
<evidence type="ECO:0000256" key="2">
    <source>
        <dbReference type="SAM" id="SignalP"/>
    </source>
</evidence>
<evidence type="ECO:0000313" key="4">
    <source>
        <dbReference type="Proteomes" id="UP000027222"/>
    </source>
</evidence>
<feature type="region of interest" description="Disordered" evidence="1">
    <location>
        <begin position="92"/>
        <end position="123"/>
    </location>
</feature>
<evidence type="ECO:0000313" key="3">
    <source>
        <dbReference type="EMBL" id="KDR69602.1"/>
    </source>
</evidence>
<protein>
    <recommendedName>
        <fullName evidence="5">Secreted protein</fullName>
    </recommendedName>
</protein>
<organism evidence="3 4">
    <name type="scientific">Galerina marginata (strain CBS 339.88)</name>
    <dbReference type="NCBI Taxonomy" id="685588"/>
    <lineage>
        <taxon>Eukaryota</taxon>
        <taxon>Fungi</taxon>
        <taxon>Dikarya</taxon>
        <taxon>Basidiomycota</taxon>
        <taxon>Agaricomycotina</taxon>
        <taxon>Agaricomycetes</taxon>
        <taxon>Agaricomycetidae</taxon>
        <taxon>Agaricales</taxon>
        <taxon>Agaricineae</taxon>
        <taxon>Strophariaceae</taxon>
        <taxon>Galerina</taxon>
    </lineage>
</organism>